<gene>
    <name evidence="13" type="ORF">DCAR_020991</name>
    <name evidence="14" type="ORF">DCAR_0625342</name>
</gene>
<keyword evidence="8 12" id="KW-0472">Membrane</keyword>
<sequence>MDSTETELAHVSVEATTEGNISLHKENGILNPDSGITFGSHGTEETGKKAVNNLPENGIPKNAVDEWPEPKQIHTFHLVKYRLYDDQKTKFLLDQADKELKKINQARYLITEKLRAKRADRAQVISQLRALVDESKQFRQIIDEKRKEIEPLHQALGKLRSSNTGDRERSFICSSEEELNNVIKSLQYRIQHESIPLSEEKQLIREIKQLEGTRDKVIAHAAVRAKIQDSLGEKESIQDQVKLIGSGLDGVRKEKKVVQDKLDQLDKEKEAINKVIKDLDAEMDLNTENREKAYEKIRELRKQLDEGNAPYYQNRTTLNKARELAARKDVEGLQNLAATEVETFMSLWSTTKAFRDDYERRILPSLDMRQMSRDGRMRNPDEKPLVVRENFPIAETERVVKPQQKPLKEDSNTSINQKEKSAKQQKETSKVPDSEITVAATVVKDEFEKIEKDPLPVINKVEKDPLPVKNKVDEAKLKELKREEEIAKAKQAQERKKKLAEKAAAKAAIKAQKEAEKKQKEITFLPSCFKNREKKEKKKAGASASVETEEPTEAPEDVVGETETADEVKAVPKSKERKEKMAVRQRGGGRAKGPDSLPKIILKRKKATNYWVWAAALAAILVVLLSVMGYYYLM</sequence>
<evidence type="ECO:0000256" key="4">
    <source>
        <dbReference type="ARBA" id="ARBA00022692"/>
    </source>
</evidence>
<reference evidence="14" key="2">
    <citation type="submission" date="2022-03" db="EMBL/GenBank/DDBJ databases">
        <title>Draft title - Genomic analysis of global carrot germplasm unveils the trajectory of domestication and the origin of high carotenoid orange carrot.</title>
        <authorList>
            <person name="Iorizzo M."/>
            <person name="Ellison S."/>
            <person name="Senalik D."/>
            <person name="Macko-Podgorni A."/>
            <person name="Grzebelus D."/>
            <person name="Bostan H."/>
            <person name="Rolling W."/>
            <person name="Curaba J."/>
            <person name="Simon P."/>
        </authorList>
    </citation>
    <scope>NUCLEOTIDE SEQUENCE</scope>
    <source>
        <tissue evidence="14">Leaf</tissue>
    </source>
</reference>
<comment type="subcellular location">
    <subcellularLocation>
        <location evidence="1">Cell membrane</location>
        <topology evidence="1">Single-pass membrane protein</topology>
    </subcellularLocation>
    <subcellularLocation>
        <location evidence="2">Endoplasmic reticulum membrane</location>
        <topology evidence="2">Single-pass membrane protein</topology>
    </subcellularLocation>
</comment>
<dbReference type="OMA" id="HESIELK"/>
<dbReference type="AlphaFoldDB" id="A0A164WDP2"/>
<dbReference type="GO" id="GO:0005789">
    <property type="term" value="C:endoplasmic reticulum membrane"/>
    <property type="evidence" value="ECO:0007669"/>
    <property type="project" value="UniProtKB-SubCell"/>
</dbReference>
<keyword evidence="3" id="KW-1003">Cell membrane</keyword>
<evidence type="ECO:0000256" key="7">
    <source>
        <dbReference type="ARBA" id="ARBA00023054"/>
    </source>
</evidence>
<organism evidence="13">
    <name type="scientific">Daucus carota subsp. sativus</name>
    <name type="common">Carrot</name>
    <dbReference type="NCBI Taxonomy" id="79200"/>
    <lineage>
        <taxon>Eukaryota</taxon>
        <taxon>Viridiplantae</taxon>
        <taxon>Streptophyta</taxon>
        <taxon>Embryophyta</taxon>
        <taxon>Tracheophyta</taxon>
        <taxon>Spermatophyta</taxon>
        <taxon>Magnoliopsida</taxon>
        <taxon>eudicotyledons</taxon>
        <taxon>Gunneridae</taxon>
        <taxon>Pentapetalae</taxon>
        <taxon>asterids</taxon>
        <taxon>campanulids</taxon>
        <taxon>Apiales</taxon>
        <taxon>Apiaceae</taxon>
        <taxon>Apioideae</taxon>
        <taxon>Scandiceae</taxon>
        <taxon>Daucinae</taxon>
        <taxon>Daucus</taxon>
        <taxon>Daucus sect. Daucus</taxon>
    </lineage>
</organism>
<evidence type="ECO:0000256" key="8">
    <source>
        <dbReference type="ARBA" id="ARBA00023136"/>
    </source>
</evidence>
<feature type="compositionally biased region" description="Basic and acidic residues" evidence="11">
    <location>
        <begin position="566"/>
        <end position="582"/>
    </location>
</feature>
<dbReference type="STRING" id="79200.A0A164WDP2"/>
<evidence type="ECO:0000256" key="12">
    <source>
        <dbReference type="SAM" id="Phobius"/>
    </source>
</evidence>
<feature type="compositionally biased region" description="Basic and acidic residues" evidence="11">
    <location>
        <begin position="371"/>
        <end position="386"/>
    </location>
</feature>
<keyword evidence="7 10" id="KW-0175">Coiled coil</keyword>
<evidence type="ECO:0008006" key="16">
    <source>
        <dbReference type="Google" id="ProtNLM"/>
    </source>
</evidence>
<evidence type="ECO:0000256" key="6">
    <source>
        <dbReference type="ARBA" id="ARBA00022989"/>
    </source>
</evidence>
<proteinExistence type="inferred from homology"/>
<keyword evidence="5" id="KW-0256">Endoplasmic reticulum</keyword>
<dbReference type="Gramene" id="KZM91644">
    <property type="protein sequence ID" value="KZM91644"/>
    <property type="gene ID" value="DCAR_020991"/>
</dbReference>
<accession>A0A164WDP2</accession>
<feature type="region of interest" description="Disordered" evidence="11">
    <location>
        <begin position="533"/>
        <end position="596"/>
    </location>
</feature>
<dbReference type="EMBL" id="CP093348">
    <property type="protein sequence ID" value="WOH05919.1"/>
    <property type="molecule type" value="Genomic_DNA"/>
</dbReference>
<evidence type="ECO:0000256" key="1">
    <source>
        <dbReference type="ARBA" id="ARBA00004162"/>
    </source>
</evidence>
<feature type="coiled-coil region" evidence="10">
    <location>
        <begin position="470"/>
        <end position="502"/>
    </location>
</feature>
<dbReference type="GO" id="GO:0005886">
    <property type="term" value="C:plasma membrane"/>
    <property type="evidence" value="ECO:0007669"/>
    <property type="project" value="UniProtKB-SubCell"/>
</dbReference>
<evidence type="ECO:0000256" key="11">
    <source>
        <dbReference type="SAM" id="MobiDB-lite"/>
    </source>
</evidence>
<feature type="region of interest" description="Disordered" evidence="11">
    <location>
        <begin position="371"/>
        <end position="390"/>
    </location>
</feature>
<dbReference type="EMBL" id="LNRQ01000006">
    <property type="protein sequence ID" value="KZM91644.1"/>
    <property type="molecule type" value="Genomic_DNA"/>
</dbReference>
<dbReference type="PANTHER" id="PTHR32219">
    <property type="entry name" value="RNA-BINDING PROTEIN YLMH-RELATED"/>
    <property type="match status" value="1"/>
</dbReference>
<name>A0A164WDP2_DAUCS</name>
<reference evidence="13" key="1">
    <citation type="journal article" date="2016" name="Nat. Genet.">
        <title>A high-quality carrot genome assembly provides new insights into carotenoid accumulation and asterid genome evolution.</title>
        <authorList>
            <person name="Iorizzo M."/>
            <person name="Ellison S."/>
            <person name="Senalik D."/>
            <person name="Zeng P."/>
            <person name="Satapoomin P."/>
            <person name="Huang J."/>
            <person name="Bowman M."/>
            <person name="Iovene M."/>
            <person name="Sanseverino W."/>
            <person name="Cavagnaro P."/>
            <person name="Yildiz M."/>
            <person name="Macko-Podgorni A."/>
            <person name="Moranska E."/>
            <person name="Grzebelus E."/>
            <person name="Grzebelus D."/>
            <person name="Ashrafi H."/>
            <person name="Zheng Z."/>
            <person name="Cheng S."/>
            <person name="Spooner D."/>
            <person name="Van Deynze A."/>
            <person name="Simon P."/>
        </authorList>
    </citation>
    <scope>NUCLEOTIDE SEQUENCE [LARGE SCALE GENOMIC DNA]</scope>
    <source>
        <tissue evidence="13">Leaf</tissue>
    </source>
</reference>
<dbReference type="InterPro" id="IPR055282">
    <property type="entry name" value="PPI1-4"/>
</dbReference>
<evidence type="ECO:0000256" key="5">
    <source>
        <dbReference type="ARBA" id="ARBA00022824"/>
    </source>
</evidence>
<evidence type="ECO:0000313" key="14">
    <source>
        <dbReference type="EMBL" id="WOH05919.1"/>
    </source>
</evidence>
<feature type="region of interest" description="Disordered" evidence="11">
    <location>
        <begin position="397"/>
        <end position="433"/>
    </location>
</feature>
<keyword evidence="6 12" id="KW-1133">Transmembrane helix</keyword>
<dbReference type="PANTHER" id="PTHR32219:SF2">
    <property type="entry name" value="PROTON PUMP-INTERACTOR 1"/>
    <property type="match status" value="1"/>
</dbReference>
<keyword evidence="4 12" id="KW-0812">Transmembrane</keyword>
<evidence type="ECO:0000256" key="9">
    <source>
        <dbReference type="ARBA" id="ARBA00038080"/>
    </source>
</evidence>
<evidence type="ECO:0000313" key="15">
    <source>
        <dbReference type="Proteomes" id="UP000077755"/>
    </source>
</evidence>
<evidence type="ECO:0000256" key="10">
    <source>
        <dbReference type="SAM" id="Coils"/>
    </source>
</evidence>
<evidence type="ECO:0000256" key="2">
    <source>
        <dbReference type="ARBA" id="ARBA00004389"/>
    </source>
</evidence>
<protein>
    <recommendedName>
        <fullName evidence="16">Proton pump-interactor 1</fullName>
    </recommendedName>
</protein>
<evidence type="ECO:0000313" key="13">
    <source>
        <dbReference type="EMBL" id="KZM91644.1"/>
    </source>
</evidence>
<keyword evidence="15" id="KW-1185">Reference proteome</keyword>
<feature type="compositionally biased region" description="Acidic residues" evidence="11">
    <location>
        <begin position="547"/>
        <end position="565"/>
    </location>
</feature>
<dbReference type="Proteomes" id="UP000077755">
    <property type="component" value="Chromosome 6"/>
</dbReference>
<feature type="coiled-coil region" evidence="10">
    <location>
        <begin position="248"/>
        <end position="303"/>
    </location>
</feature>
<comment type="similarity">
    <text evidence="9">Belongs to the plant Proton pump-interactor protein family.</text>
</comment>
<evidence type="ECO:0000256" key="3">
    <source>
        <dbReference type="ARBA" id="ARBA00022475"/>
    </source>
</evidence>
<feature type="transmembrane region" description="Helical" evidence="12">
    <location>
        <begin position="610"/>
        <end position="633"/>
    </location>
</feature>